<gene>
    <name evidence="1" type="ORF">LVIROSA_LOCUS9257</name>
</gene>
<protein>
    <submittedName>
        <fullName evidence="1">Uncharacterized protein</fullName>
    </submittedName>
</protein>
<evidence type="ECO:0000313" key="1">
    <source>
        <dbReference type="EMBL" id="CAH1421883.1"/>
    </source>
</evidence>
<dbReference type="AlphaFoldDB" id="A0AAU9M1I4"/>
<evidence type="ECO:0000313" key="2">
    <source>
        <dbReference type="Proteomes" id="UP001157418"/>
    </source>
</evidence>
<sequence length="73" mass="8269">MVHLFDLQGSKLFDKLMSNIVKIDIEDYICTYADQKTKNHLCRMVVNNNVESARVGGIYLEMGESALLLDGVF</sequence>
<comment type="caution">
    <text evidence="1">The sequence shown here is derived from an EMBL/GenBank/DDBJ whole genome shotgun (WGS) entry which is preliminary data.</text>
</comment>
<dbReference type="Proteomes" id="UP001157418">
    <property type="component" value="Unassembled WGS sequence"/>
</dbReference>
<accession>A0AAU9M1I4</accession>
<organism evidence="1 2">
    <name type="scientific">Lactuca virosa</name>
    <dbReference type="NCBI Taxonomy" id="75947"/>
    <lineage>
        <taxon>Eukaryota</taxon>
        <taxon>Viridiplantae</taxon>
        <taxon>Streptophyta</taxon>
        <taxon>Embryophyta</taxon>
        <taxon>Tracheophyta</taxon>
        <taxon>Spermatophyta</taxon>
        <taxon>Magnoliopsida</taxon>
        <taxon>eudicotyledons</taxon>
        <taxon>Gunneridae</taxon>
        <taxon>Pentapetalae</taxon>
        <taxon>asterids</taxon>
        <taxon>campanulids</taxon>
        <taxon>Asterales</taxon>
        <taxon>Asteraceae</taxon>
        <taxon>Cichorioideae</taxon>
        <taxon>Cichorieae</taxon>
        <taxon>Lactucinae</taxon>
        <taxon>Lactuca</taxon>
    </lineage>
</organism>
<reference evidence="1 2" key="1">
    <citation type="submission" date="2022-01" db="EMBL/GenBank/DDBJ databases">
        <authorList>
            <person name="Xiong W."/>
            <person name="Schranz E."/>
        </authorList>
    </citation>
    <scope>NUCLEOTIDE SEQUENCE [LARGE SCALE GENOMIC DNA]</scope>
</reference>
<dbReference type="EMBL" id="CAKMRJ010001112">
    <property type="protein sequence ID" value="CAH1421883.1"/>
    <property type="molecule type" value="Genomic_DNA"/>
</dbReference>
<proteinExistence type="predicted"/>
<name>A0AAU9M1I4_9ASTR</name>
<keyword evidence="2" id="KW-1185">Reference proteome</keyword>